<dbReference type="OrthoDB" id="9768243at2"/>
<keyword evidence="5" id="KW-1185">Reference proteome</keyword>
<organism evidence="4 5">
    <name type="scientific">Alkaliphilus oremlandii (strain OhILAs)</name>
    <name type="common">Clostridium oremlandii (strain OhILAs)</name>
    <dbReference type="NCBI Taxonomy" id="350688"/>
    <lineage>
        <taxon>Bacteria</taxon>
        <taxon>Bacillati</taxon>
        <taxon>Bacillota</taxon>
        <taxon>Clostridia</taxon>
        <taxon>Peptostreptococcales</taxon>
        <taxon>Natronincolaceae</taxon>
        <taxon>Alkaliphilus</taxon>
    </lineage>
</organism>
<evidence type="ECO:0000259" key="3">
    <source>
        <dbReference type="SMART" id="SM00382"/>
    </source>
</evidence>
<dbReference type="InterPro" id="IPR027417">
    <property type="entry name" value="P-loop_NTPase"/>
</dbReference>
<dbReference type="SMART" id="SM00382">
    <property type="entry name" value="AAA"/>
    <property type="match status" value="1"/>
</dbReference>
<evidence type="ECO:0000313" key="5">
    <source>
        <dbReference type="Proteomes" id="UP000000269"/>
    </source>
</evidence>
<keyword evidence="1" id="KW-0547">Nucleotide-binding</keyword>
<feature type="domain" description="AAA+ ATPase" evidence="3">
    <location>
        <begin position="174"/>
        <end position="323"/>
    </location>
</feature>
<evidence type="ECO:0000256" key="2">
    <source>
        <dbReference type="ARBA" id="ARBA00022840"/>
    </source>
</evidence>
<gene>
    <name evidence="4" type="ordered locus">Clos_1622</name>
</gene>
<dbReference type="EMBL" id="CP000853">
    <property type="protein sequence ID" value="ABW19165.1"/>
    <property type="molecule type" value="Genomic_DNA"/>
</dbReference>
<dbReference type="Pfam" id="PF19568">
    <property type="entry name" value="Spore_III_AA"/>
    <property type="match status" value="1"/>
</dbReference>
<name>A8MFK2_ALKOO</name>
<reference evidence="5" key="1">
    <citation type="submission" date="2007-10" db="EMBL/GenBank/DDBJ databases">
        <title>Complete genome of Alkaliphilus oremlandii OhILAs.</title>
        <authorList>
            <person name="Copeland A."/>
            <person name="Lucas S."/>
            <person name="Lapidus A."/>
            <person name="Barry K."/>
            <person name="Detter J.C."/>
            <person name="Glavina del Rio T."/>
            <person name="Hammon N."/>
            <person name="Israni S."/>
            <person name="Dalin E."/>
            <person name="Tice H."/>
            <person name="Pitluck S."/>
            <person name="Chain P."/>
            <person name="Malfatti S."/>
            <person name="Shin M."/>
            <person name="Vergez L."/>
            <person name="Schmutz J."/>
            <person name="Larimer F."/>
            <person name="Land M."/>
            <person name="Hauser L."/>
            <person name="Kyrpides N."/>
            <person name="Mikhailova N."/>
            <person name="Stolz J.F."/>
            <person name="Dawson A."/>
            <person name="Fisher E."/>
            <person name="Crable B."/>
            <person name="Perera E."/>
            <person name="Lisak J."/>
            <person name="Ranganathan M."/>
            <person name="Basu P."/>
            <person name="Richardson P."/>
        </authorList>
    </citation>
    <scope>NUCLEOTIDE SEQUENCE [LARGE SCALE GENOMIC DNA]</scope>
    <source>
        <strain evidence="5">OhILAs</strain>
    </source>
</reference>
<dbReference type="PANTHER" id="PTHR20953:SF3">
    <property type="entry name" value="P-LOOP CONTAINING NUCLEOSIDE TRIPHOSPHATE HYDROLASES SUPERFAMILY PROTEIN"/>
    <property type="match status" value="1"/>
</dbReference>
<dbReference type="InterPro" id="IPR045735">
    <property type="entry name" value="Spore_III_AA_AAA+_ATPase"/>
</dbReference>
<dbReference type="InterPro" id="IPR003593">
    <property type="entry name" value="AAA+_ATPase"/>
</dbReference>
<dbReference type="NCBIfam" id="TIGR02858">
    <property type="entry name" value="spore_III_AA"/>
    <property type="match status" value="1"/>
</dbReference>
<evidence type="ECO:0000313" key="4">
    <source>
        <dbReference type="EMBL" id="ABW19165.1"/>
    </source>
</evidence>
<accession>A8MFK2</accession>
<dbReference type="AlphaFoldDB" id="A8MFK2"/>
<dbReference type="Proteomes" id="UP000000269">
    <property type="component" value="Chromosome"/>
</dbReference>
<proteinExistence type="predicted"/>
<dbReference type="KEGG" id="aoe:Clos_1622"/>
<dbReference type="STRING" id="350688.Clos_1622"/>
<dbReference type="PANTHER" id="PTHR20953">
    <property type="entry name" value="KINASE-RELATED"/>
    <property type="match status" value="1"/>
</dbReference>
<dbReference type="Gene3D" id="3.40.50.300">
    <property type="entry name" value="P-loop containing nucleotide triphosphate hydrolases"/>
    <property type="match status" value="1"/>
</dbReference>
<keyword evidence="2" id="KW-0067">ATP-binding</keyword>
<dbReference type="GO" id="GO:0005524">
    <property type="term" value="F:ATP binding"/>
    <property type="evidence" value="ECO:0007669"/>
    <property type="project" value="UniProtKB-KW"/>
</dbReference>
<dbReference type="InterPro" id="IPR014217">
    <property type="entry name" value="Spore_III_AA"/>
</dbReference>
<sequence length="351" mass="39156">MIYKEGHVVENSKNVIDRNKKNISYISKLESYLSPNIRNIIRNVPQNFKETLEEIRLRVDNPLMVFGDQRDYFVDLKGNLTLNPMNSYYVTTDDIEKTLQFASNYSIYSVEEEIKKGYITVQGGHRIGIVGKVLLDNNGIRTLKNYSGLNIRISREKLGVATGVLPHIINAKGELMNTLIVSPPQCGKTTLLRDVIRMVSTGVPHMNFRGLKVGVVDERSELGACFQGVPQNDLGPRTDILDSCPKAEGIMMLIRAMSPQVIATDEIGREEDMIAIDEAIMAGIKLITTVHSRSLENILSKRVVGKLVKDGVFERIIFLSNMNGVGTVDSIVDGTNLTYLIQNTNKNRGIT</sequence>
<dbReference type="eggNOG" id="COG3854">
    <property type="taxonomic scope" value="Bacteria"/>
</dbReference>
<dbReference type="SUPFAM" id="SSF52540">
    <property type="entry name" value="P-loop containing nucleoside triphosphate hydrolases"/>
    <property type="match status" value="1"/>
</dbReference>
<protein>
    <submittedName>
        <fullName evidence="4">Sporulation stage III protein AA</fullName>
    </submittedName>
</protein>
<dbReference type="HOGENOM" id="CLU_052793_0_0_9"/>
<evidence type="ECO:0000256" key="1">
    <source>
        <dbReference type="ARBA" id="ARBA00022741"/>
    </source>
</evidence>